<proteinExistence type="predicted"/>
<reference evidence="3 4" key="1">
    <citation type="submission" date="2024-05" db="EMBL/GenBank/DDBJ databases">
        <title>Genetic variation in Jamaican populations of the coffee berry borer (Hypothenemus hampei).</title>
        <authorList>
            <person name="Errbii M."/>
            <person name="Myrie A."/>
        </authorList>
    </citation>
    <scope>NUCLEOTIDE SEQUENCE [LARGE SCALE GENOMIC DNA]</scope>
    <source>
        <strain evidence="3">JA-Hopewell-2020-01-JO</strain>
        <tissue evidence="3">Whole body</tissue>
    </source>
</reference>
<dbReference type="PROSITE" id="PS51504">
    <property type="entry name" value="H15"/>
    <property type="match status" value="1"/>
</dbReference>
<evidence type="ECO:0000313" key="4">
    <source>
        <dbReference type="Proteomes" id="UP001566132"/>
    </source>
</evidence>
<evidence type="ECO:0000313" key="3">
    <source>
        <dbReference type="EMBL" id="KAL1512816.1"/>
    </source>
</evidence>
<accession>A0ABD1F5D5</accession>
<evidence type="ECO:0000256" key="1">
    <source>
        <dbReference type="SAM" id="MobiDB-lite"/>
    </source>
</evidence>
<evidence type="ECO:0000259" key="2">
    <source>
        <dbReference type="PROSITE" id="PS51504"/>
    </source>
</evidence>
<feature type="compositionally biased region" description="Basic residues" evidence="1">
    <location>
        <begin position="152"/>
        <end position="172"/>
    </location>
</feature>
<sequence length="273" mass="31412">MRRIGKNPKLLPNVMDAIACLKERYGSTKKRITDYVANDLIKNGSVLKNVPLYVLKALEHGHHAGLIKLKQGKYSLGLSKDVYGGYWKLAQNGEPTDCGPCRRGYRRGSSRKSIRKRRKKRKRQNHKAKYSRRQGTDTERSESEISIPIDKSKRRKRRRSKKPRRKPRRKVLPKNQDGYSTDSASNRKILTPATSPDKNQTHKEANNSHQSNNTNTTNNTNNNNNNTHLERNRPSDIDREQEDEVECGNPECLCSIRSDDHSPSNYMSRGDLY</sequence>
<keyword evidence="4" id="KW-1185">Reference proteome</keyword>
<comment type="caution">
    <text evidence="3">The sequence shown here is derived from an EMBL/GenBank/DDBJ whole genome shotgun (WGS) entry which is preliminary data.</text>
</comment>
<dbReference type="EMBL" id="JBDJPC010000002">
    <property type="protein sequence ID" value="KAL1512816.1"/>
    <property type="molecule type" value="Genomic_DNA"/>
</dbReference>
<dbReference type="InterPro" id="IPR005818">
    <property type="entry name" value="Histone_H1/H5_H15"/>
</dbReference>
<dbReference type="InterPro" id="IPR036390">
    <property type="entry name" value="WH_DNA-bd_sf"/>
</dbReference>
<dbReference type="Proteomes" id="UP001566132">
    <property type="component" value="Unassembled WGS sequence"/>
</dbReference>
<dbReference type="SUPFAM" id="SSF46785">
    <property type="entry name" value="Winged helix' DNA-binding domain"/>
    <property type="match status" value="1"/>
</dbReference>
<feature type="region of interest" description="Disordered" evidence="1">
    <location>
        <begin position="97"/>
        <end position="244"/>
    </location>
</feature>
<feature type="compositionally biased region" description="Polar residues" evidence="1">
    <location>
        <begin position="177"/>
        <end position="198"/>
    </location>
</feature>
<protein>
    <recommendedName>
        <fullName evidence="2">H15 domain-containing protein</fullName>
    </recommendedName>
</protein>
<organism evidence="3 4">
    <name type="scientific">Hypothenemus hampei</name>
    <name type="common">Coffee berry borer</name>
    <dbReference type="NCBI Taxonomy" id="57062"/>
    <lineage>
        <taxon>Eukaryota</taxon>
        <taxon>Metazoa</taxon>
        <taxon>Ecdysozoa</taxon>
        <taxon>Arthropoda</taxon>
        <taxon>Hexapoda</taxon>
        <taxon>Insecta</taxon>
        <taxon>Pterygota</taxon>
        <taxon>Neoptera</taxon>
        <taxon>Endopterygota</taxon>
        <taxon>Coleoptera</taxon>
        <taxon>Polyphaga</taxon>
        <taxon>Cucujiformia</taxon>
        <taxon>Curculionidae</taxon>
        <taxon>Scolytinae</taxon>
        <taxon>Hypothenemus</taxon>
    </lineage>
</organism>
<feature type="compositionally biased region" description="Basic and acidic residues" evidence="1">
    <location>
        <begin position="134"/>
        <end position="143"/>
    </location>
</feature>
<name>A0ABD1F5D5_HYPHA</name>
<feature type="domain" description="H15" evidence="2">
    <location>
        <begin position="6"/>
        <end position="78"/>
    </location>
</feature>
<feature type="compositionally biased region" description="Basic and acidic residues" evidence="1">
    <location>
        <begin position="228"/>
        <end position="238"/>
    </location>
</feature>
<feature type="compositionally biased region" description="Basic residues" evidence="1">
    <location>
        <begin position="103"/>
        <end position="132"/>
    </location>
</feature>
<dbReference type="AlphaFoldDB" id="A0ABD1F5D5"/>
<gene>
    <name evidence="3" type="ORF">ABEB36_002339</name>
</gene>
<feature type="compositionally biased region" description="Low complexity" evidence="1">
    <location>
        <begin position="212"/>
        <end position="227"/>
    </location>
</feature>